<feature type="transmembrane region" description="Helical" evidence="1">
    <location>
        <begin position="127"/>
        <end position="149"/>
    </location>
</feature>
<evidence type="ECO:0000256" key="1">
    <source>
        <dbReference type="SAM" id="Phobius"/>
    </source>
</evidence>
<feature type="transmembrane region" description="Helical" evidence="1">
    <location>
        <begin position="48"/>
        <end position="68"/>
    </location>
</feature>
<keyword evidence="3" id="KW-1185">Reference proteome</keyword>
<dbReference type="PROSITE" id="PS51257">
    <property type="entry name" value="PROKAR_LIPOPROTEIN"/>
    <property type="match status" value="1"/>
</dbReference>
<organism evidence="2 3">
    <name type="scientific">Euplotes crassus</name>
    <dbReference type="NCBI Taxonomy" id="5936"/>
    <lineage>
        <taxon>Eukaryota</taxon>
        <taxon>Sar</taxon>
        <taxon>Alveolata</taxon>
        <taxon>Ciliophora</taxon>
        <taxon>Intramacronucleata</taxon>
        <taxon>Spirotrichea</taxon>
        <taxon>Hypotrichia</taxon>
        <taxon>Euplotida</taxon>
        <taxon>Euplotidae</taxon>
        <taxon>Moneuplotes</taxon>
    </lineage>
</organism>
<dbReference type="Proteomes" id="UP001295684">
    <property type="component" value="Unassembled WGS sequence"/>
</dbReference>
<reference evidence="2" key="1">
    <citation type="submission" date="2023-07" db="EMBL/GenBank/DDBJ databases">
        <authorList>
            <consortium name="AG Swart"/>
            <person name="Singh M."/>
            <person name="Singh A."/>
            <person name="Seah K."/>
            <person name="Emmerich C."/>
        </authorList>
    </citation>
    <scope>NUCLEOTIDE SEQUENCE</scope>
    <source>
        <strain evidence="2">DP1</strain>
    </source>
</reference>
<dbReference type="EMBL" id="CAMPGE010015789">
    <property type="protein sequence ID" value="CAI2374392.1"/>
    <property type="molecule type" value="Genomic_DNA"/>
</dbReference>
<feature type="transmembrane region" description="Helical" evidence="1">
    <location>
        <begin position="213"/>
        <end position="235"/>
    </location>
</feature>
<comment type="caution">
    <text evidence="2">The sequence shown here is derived from an EMBL/GenBank/DDBJ whole genome shotgun (WGS) entry which is preliminary data.</text>
</comment>
<keyword evidence="1" id="KW-1133">Transmembrane helix</keyword>
<keyword evidence="1" id="KW-0472">Membrane</keyword>
<evidence type="ECO:0000313" key="2">
    <source>
        <dbReference type="EMBL" id="CAI2374392.1"/>
    </source>
</evidence>
<protein>
    <submittedName>
        <fullName evidence="2">Uncharacterized protein</fullName>
    </submittedName>
</protein>
<proteinExistence type="predicted"/>
<feature type="transmembrane region" description="Helical" evidence="1">
    <location>
        <begin position="255"/>
        <end position="279"/>
    </location>
</feature>
<keyword evidence="1" id="KW-0812">Transmembrane</keyword>
<gene>
    <name evidence="2" type="ORF">ECRASSUSDP1_LOCUS15744</name>
</gene>
<evidence type="ECO:0000313" key="3">
    <source>
        <dbReference type="Proteomes" id="UP001295684"/>
    </source>
</evidence>
<name>A0AAD2CZ15_EUPCR</name>
<accession>A0AAD2CZ15</accession>
<dbReference type="AlphaFoldDB" id="A0AAD2CZ15"/>
<feature type="transmembrane region" description="Helical" evidence="1">
    <location>
        <begin position="96"/>
        <end position="115"/>
    </location>
</feature>
<feature type="transmembrane region" description="Helical" evidence="1">
    <location>
        <begin position="169"/>
        <end position="192"/>
    </location>
</feature>
<sequence length="335" mass="39303">MEDKGPIRGCETYVIVLIIYSCLGFFTLLVHLWYSIKFFRFYKFKHKLTSIFLIFLILSIICDIIYGVSEVSLRYADTCNGNGHYCTNYWTGWINYFMYMSTIIVLSFAYISQILRFKDRGRGRQRIYNIILWISMFTILVICTVVFIFDGVNECNKLESEKHEAVTKGIKIVSCIYMLTGIFFMIILLWFYRALKKIETDENGVRLHKKLKCRLAISITVIFGVFATRSGITLTRSFYDFLKDWKTTSMSDNKFLYAIYIFCYYFILSLVPAIVQIYLIRLSLSSTPRVTIGLEEHNFESEPLFSGHLEISRSRTSESHQRENLIEYDYNTSSA</sequence>
<feature type="transmembrane region" description="Helical" evidence="1">
    <location>
        <begin position="12"/>
        <end position="36"/>
    </location>
</feature>